<evidence type="ECO:0000313" key="2">
    <source>
        <dbReference type="Proteomes" id="UP001291653"/>
    </source>
</evidence>
<gene>
    <name evidence="1" type="ORF">SYYSPA8_13025</name>
</gene>
<organism evidence="1 2">
    <name type="scientific">Streptomyces yaizuensis</name>
    <dbReference type="NCBI Taxonomy" id="2989713"/>
    <lineage>
        <taxon>Bacteria</taxon>
        <taxon>Bacillati</taxon>
        <taxon>Actinomycetota</taxon>
        <taxon>Actinomycetes</taxon>
        <taxon>Kitasatosporales</taxon>
        <taxon>Streptomycetaceae</taxon>
        <taxon>Streptomyces</taxon>
    </lineage>
</organism>
<accession>A0ABQ5NXY1</accession>
<sequence length="178" mass="18652">MEAGRWRALTRWAGSYLVVAARGGTTVVIGDLAGQYPVYWRPFGGGAWWSTAAGPLARLDGSGVDRVLLAARLALGVHGILPERSLYAQVRRVPPGFLLCLTADRVSVTRFEPDVDAVSMAEGARGVAAALEDAVAVRLDGRPVAADLAGPGLHGPGLSCRRTWGGGGRRHPCRSADA</sequence>
<name>A0ABQ5NXY1_9ACTN</name>
<dbReference type="Proteomes" id="UP001291653">
    <property type="component" value="Unassembled WGS sequence"/>
</dbReference>
<proteinExistence type="predicted"/>
<evidence type="ECO:0000313" key="1">
    <source>
        <dbReference type="EMBL" id="GLF95224.1"/>
    </source>
</evidence>
<dbReference type="InterPro" id="IPR029055">
    <property type="entry name" value="Ntn_hydrolases_N"/>
</dbReference>
<comment type="caution">
    <text evidence="1">The sequence shown here is derived from an EMBL/GenBank/DDBJ whole genome shotgun (WGS) entry which is preliminary data.</text>
</comment>
<dbReference type="SUPFAM" id="SSF56235">
    <property type="entry name" value="N-terminal nucleophile aminohydrolases (Ntn hydrolases)"/>
    <property type="match status" value="1"/>
</dbReference>
<protein>
    <submittedName>
        <fullName evidence="1">Uncharacterized protein</fullName>
    </submittedName>
</protein>
<dbReference type="EMBL" id="BSBI01000004">
    <property type="protein sequence ID" value="GLF95224.1"/>
    <property type="molecule type" value="Genomic_DNA"/>
</dbReference>
<dbReference type="RefSeq" id="WP_323447277.1">
    <property type="nucleotide sequence ID" value="NZ_BSBI01000004.1"/>
</dbReference>
<keyword evidence="2" id="KW-1185">Reference proteome</keyword>
<reference evidence="1 2" key="1">
    <citation type="submission" date="2022-10" db="EMBL/GenBank/DDBJ databases">
        <title>Draft genome sequence of Streptomyces sp. YSPA8.</title>
        <authorList>
            <person name="Moriuchi R."/>
            <person name="Dohra H."/>
            <person name="Yamamura H."/>
            <person name="Kodani S."/>
        </authorList>
    </citation>
    <scope>NUCLEOTIDE SEQUENCE [LARGE SCALE GENOMIC DNA]</scope>
    <source>
        <strain evidence="1 2">YSPA8</strain>
    </source>
</reference>